<evidence type="ECO:0000313" key="3">
    <source>
        <dbReference type="Proteomes" id="UP000285013"/>
    </source>
</evidence>
<dbReference type="EMBL" id="QRPE01000009">
    <property type="protein sequence ID" value="RHL93338.1"/>
    <property type="molecule type" value="Genomic_DNA"/>
</dbReference>
<evidence type="ECO:0008006" key="4">
    <source>
        <dbReference type="Google" id="ProtNLM"/>
    </source>
</evidence>
<dbReference type="AlphaFoldDB" id="A0A3E4KNT5"/>
<reference evidence="2 3" key="1">
    <citation type="submission" date="2018-08" db="EMBL/GenBank/DDBJ databases">
        <title>A genome reference for cultivated species of the human gut microbiota.</title>
        <authorList>
            <person name="Zou Y."/>
            <person name="Xue W."/>
            <person name="Luo G."/>
        </authorList>
    </citation>
    <scope>NUCLEOTIDE SEQUENCE [LARGE SCALE GENOMIC DNA]</scope>
    <source>
        <strain evidence="2 3">AF36-16BH</strain>
    </source>
</reference>
<gene>
    <name evidence="2" type="ORF">DWZ95_09785</name>
</gene>
<sequence length="860" mass="96515">MRKLYRCLFLLSTLVLAGGMWSCSDDDDETESVVITQTSTDETSEVYATSATFKLATRGVESFAYQVVEGADATAPAGEVIYAEAQENNIVISAEDGDNEVTVYGLEGNKTYTVFFALKKGAEYIVKSQTITTPAYTRLITVIDTKPYSIKLHIEMPENTYYKLSFGARDMYQAQKDQFGMTDGDYVSYGQLYKGAKTINLVDGEYLEENPVPDEDFPIQVLPGYPYVILVAECDADGNVLCEYDYGDGGDDWEPMKTTRSATAPMTDGYTEECSDAAVTFNGKYAKQYVYGGSTLVESKITVEKTKITERSATFTITPDENVVTYVVDAMTKEDYDYYVTICGERGIPTFELTNNEMYTGSQVMSTNPAYLPFEKGKTYKLIVVGTYSEDYSVQSIQIIDFTPFESTKPEAKLEITAKEDPDKNPWMVWFNIKAPDKNCSYIRYLMNYMKEWTPMLNSGTTKEQLMQSYGNYVTEVEIMNAINSNDGYDIGFTSWEHTESMLMVASFNEDEKMAVYEGKSTSLPEPDKERVDSPLFDDLKGDWTATCQAQWQDYTGTYDQKVSFKVTLAGGPEQGPSSVSAMDSKDYDALFSYFKESAMKNGQDEATAEAYAKTKVAELFDEYKSEATRYAGKYRGQNRLVGLRFDAAHEYMSAWDLFCDLDYSAYDTEELFYDYGPKLFLEISKGENGKDKLELTADQSCVAPVSAWKNYEVLFVGYNSAVYDNAPLGHFPVTVSSDKNTITIGGVEADDVMCYPSPAYYSFVNQPVFISKITSPITLTRGWTEPEKKMAPIAKALEQTTVRAEMVASHKGNRFMRTSLPWTKDGLLPLMPETTIKSISLKENIQKKAAELHTKMPKK</sequence>
<feature type="signal peptide" evidence="1">
    <location>
        <begin position="1"/>
        <end position="17"/>
    </location>
</feature>
<organism evidence="2 3">
    <name type="scientific">Bacteroides intestinalis</name>
    <dbReference type="NCBI Taxonomy" id="329854"/>
    <lineage>
        <taxon>Bacteria</taxon>
        <taxon>Pseudomonadati</taxon>
        <taxon>Bacteroidota</taxon>
        <taxon>Bacteroidia</taxon>
        <taxon>Bacteroidales</taxon>
        <taxon>Bacteroidaceae</taxon>
        <taxon>Bacteroides</taxon>
    </lineage>
</organism>
<protein>
    <recommendedName>
        <fullName evidence="4">DUF4859 domain-containing protein</fullName>
    </recommendedName>
</protein>
<keyword evidence="1" id="KW-0732">Signal</keyword>
<name>A0A3E4KNT5_9BACE</name>
<proteinExistence type="predicted"/>
<dbReference type="Proteomes" id="UP000285013">
    <property type="component" value="Unassembled WGS sequence"/>
</dbReference>
<evidence type="ECO:0000256" key="1">
    <source>
        <dbReference type="SAM" id="SignalP"/>
    </source>
</evidence>
<comment type="caution">
    <text evidence="2">The sequence shown here is derived from an EMBL/GenBank/DDBJ whole genome shotgun (WGS) entry which is preliminary data.</text>
</comment>
<accession>A0A3E4KNT5</accession>
<evidence type="ECO:0000313" key="2">
    <source>
        <dbReference type="EMBL" id="RHL93338.1"/>
    </source>
</evidence>
<feature type="chain" id="PRO_5043182200" description="DUF4859 domain-containing protein" evidence="1">
    <location>
        <begin position="18"/>
        <end position="860"/>
    </location>
</feature>
<dbReference type="RefSeq" id="WP_021968214.1">
    <property type="nucleotide sequence ID" value="NZ_DAWCKB010000153.1"/>
</dbReference>